<comment type="caution">
    <text evidence="4">The sequence shown here is derived from an EMBL/GenBank/DDBJ whole genome shotgun (WGS) entry which is preliminary data.</text>
</comment>
<dbReference type="GO" id="GO:0043812">
    <property type="term" value="F:phosphatidylinositol-4-phosphate phosphatase activity"/>
    <property type="evidence" value="ECO:0007669"/>
    <property type="project" value="TreeGrafter"/>
</dbReference>
<accession>A0AAD9YYF3</accession>
<dbReference type="InterPro" id="IPR022158">
    <property type="entry name" value="Inositol_phosphatase"/>
</dbReference>
<dbReference type="Proteomes" id="UP001276659">
    <property type="component" value="Unassembled WGS sequence"/>
</dbReference>
<feature type="region of interest" description="Disordered" evidence="1">
    <location>
        <begin position="203"/>
        <end position="271"/>
    </location>
</feature>
<dbReference type="AlphaFoldDB" id="A0AAD9YYF3"/>
<evidence type="ECO:0000259" key="3">
    <source>
        <dbReference type="PROSITE" id="PS51791"/>
    </source>
</evidence>
<sequence length="957" mass="106135">MPGIIKKLVLVATVEGLVLHSGQRNQRSLQIKYGTHELSSLPSPVIPSSAASAEVHGIVGLLTVTPVSFLIAILRREQVAQIRGAPIFVITDVALIPISSQNEAKKAIDQAKQSLKKSAEGHTTSAEDSETSEDEEIHVENERAENDGQASPESLGSSPKDGPPSSRPVGPDRSTSNVVEDVIGKKGQYGRFAGRWFSRKGWTTEKKRAQGMSTADEEPRSASTQDALQNPDPTNDAAATLVDLNSSGQTTKRDEEKQRNENPPPDNQTANVVNALLPKLLRTTRMLLGSRSFFFSYDLDITRRLGNQNAKSSELPLYKSVDPLYFWNQHLALPFIENGHHAFVLPLMQGFVGQRAFTINQKAENPSEAISNAEQDTETVIEAQKKAEDSNDRSKFLLTLISRRSIKRPGLRYLRRGVDDEGNTANSVETEQILSKASWSPSEKVYSFTQLRGSIPLFFSQSPYSFKPVPVLQHSPETNQRAFRRHFTNISSRYGNVQIALLVDKKGGESEIGRRYEENTTKLNTEDGIAGRKLGFEWFDFHAVCRGMKFENVSLLMDSLGPSLEEFGETVELDSVMQKRQSGILRTNCMDCLDRTNVVQSATAQRTLEKQLKEEGIEVDLLTDTTTQWFNTLWADNGDAISRQYANTAALKGDFTRTRQRNYRGAINDLGLTLSRYYNNIVNDYFSQAAIDYLLGNVTSQIFDEFEATLENRDPAMSMSKVRANAIETSSKIVIADQSEDLIGGWTLMSPPEPNTVRTFPFEEVCLLITDAALYRVKFDWNVEKVASFERVDLRSITGIMKGTYITSVLTKSQMDEEKNVGFVIKYKPGKEDIARVNTRSLSSAVGLDGSEACDLEGASDGQSNKKEDVTALKVLAFKALPARNSFTSMEGQETQAMSEKNLVSNVCEEIRRAALGDHSGAAGFVEDKDIITLQAARKSTGLLEQWGHSIKKMVWA</sequence>
<evidence type="ECO:0000313" key="5">
    <source>
        <dbReference type="Proteomes" id="UP001276659"/>
    </source>
</evidence>
<keyword evidence="5" id="KW-1185">Reference proteome</keyword>
<protein>
    <recommendedName>
        <fullName evidence="6">SacI domain protein</fullName>
    </recommendedName>
</protein>
<dbReference type="PROSITE" id="PS50275">
    <property type="entry name" value="SAC"/>
    <property type="match status" value="1"/>
</dbReference>
<gene>
    <name evidence="4" type="ORF">OEA41_004736</name>
</gene>
<feature type="compositionally biased region" description="Basic and acidic residues" evidence="1">
    <location>
        <begin position="251"/>
        <end position="260"/>
    </location>
</feature>
<dbReference type="PROSITE" id="PS51791">
    <property type="entry name" value="HSAC2"/>
    <property type="match status" value="1"/>
</dbReference>
<dbReference type="Pfam" id="PF02383">
    <property type="entry name" value="Syja_N"/>
    <property type="match status" value="1"/>
</dbReference>
<dbReference type="GO" id="GO:0005783">
    <property type="term" value="C:endoplasmic reticulum"/>
    <property type="evidence" value="ECO:0007669"/>
    <property type="project" value="TreeGrafter"/>
</dbReference>
<dbReference type="InterPro" id="IPR034753">
    <property type="entry name" value="hSac2"/>
</dbReference>
<evidence type="ECO:0000313" key="4">
    <source>
        <dbReference type="EMBL" id="KAK3168289.1"/>
    </source>
</evidence>
<feature type="region of interest" description="Disordered" evidence="1">
    <location>
        <begin position="112"/>
        <end position="182"/>
    </location>
</feature>
<dbReference type="InterPro" id="IPR002013">
    <property type="entry name" value="SAC_dom"/>
</dbReference>
<feature type="domain" description="SAC" evidence="2">
    <location>
        <begin position="284"/>
        <end position="647"/>
    </location>
</feature>
<dbReference type="GO" id="GO:0046856">
    <property type="term" value="P:phosphatidylinositol dephosphorylation"/>
    <property type="evidence" value="ECO:0007669"/>
    <property type="project" value="TreeGrafter"/>
</dbReference>
<proteinExistence type="predicted"/>
<reference evidence="4" key="1">
    <citation type="submission" date="2022-11" db="EMBL/GenBank/DDBJ databases">
        <title>Chromosomal genome sequence assembly and mating type (MAT) locus characterization of the leprose asexual lichenized fungus Lepraria neglecta (Nyl.) Erichsen.</title>
        <authorList>
            <person name="Allen J.L."/>
            <person name="Pfeffer B."/>
        </authorList>
    </citation>
    <scope>NUCLEOTIDE SEQUENCE</scope>
    <source>
        <strain evidence="4">Allen 5258</strain>
    </source>
</reference>
<dbReference type="PANTHER" id="PTHR45662:SF7">
    <property type="entry name" value="SACI DOMAIN PROTEIN (AFU_ORTHOLOGUE AFUA_1G15890)"/>
    <property type="match status" value="1"/>
</dbReference>
<dbReference type="Pfam" id="PF12456">
    <property type="entry name" value="hSac2"/>
    <property type="match status" value="1"/>
</dbReference>
<dbReference type="PANTHER" id="PTHR45662">
    <property type="entry name" value="PHOSPHATIDYLINOSITIDE PHOSPHATASE SAC1"/>
    <property type="match status" value="1"/>
</dbReference>
<evidence type="ECO:0000259" key="2">
    <source>
        <dbReference type="PROSITE" id="PS50275"/>
    </source>
</evidence>
<feature type="domain" description="HSac2" evidence="3">
    <location>
        <begin position="717"/>
        <end position="871"/>
    </location>
</feature>
<evidence type="ECO:0008006" key="6">
    <source>
        <dbReference type="Google" id="ProtNLM"/>
    </source>
</evidence>
<evidence type="ECO:0000256" key="1">
    <source>
        <dbReference type="SAM" id="MobiDB-lite"/>
    </source>
</evidence>
<feature type="compositionally biased region" description="Polar residues" evidence="1">
    <location>
        <begin position="148"/>
        <end position="157"/>
    </location>
</feature>
<dbReference type="EMBL" id="JASNWA010000010">
    <property type="protein sequence ID" value="KAK3168289.1"/>
    <property type="molecule type" value="Genomic_DNA"/>
</dbReference>
<feature type="compositionally biased region" description="Acidic residues" evidence="1">
    <location>
        <begin position="127"/>
        <end position="137"/>
    </location>
</feature>
<feature type="compositionally biased region" description="Polar residues" evidence="1">
    <location>
        <begin position="221"/>
        <end position="233"/>
    </location>
</feature>
<name>A0AAD9YYF3_9LECA</name>
<organism evidence="4 5">
    <name type="scientific">Lepraria neglecta</name>
    <dbReference type="NCBI Taxonomy" id="209136"/>
    <lineage>
        <taxon>Eukaryota</taxon>
        <taxon>Fungi</taxon>
        <taxon>Dikarya</taxon>
        <taxon>Ascomycota</taxon>
        <taxon>Pezizomycotina</taxon>
        <taxon>Lecanoromycetes</taxon>
        <taxon>OSLEUM clade</taxon>
        <taxon>Lecanoromycetidae</taxon>
        <taxon>Lecanorales</taxon>
        <taxon>Lecanorineae</taxon>
        <taxon>Stereocaulaceae</taxon>
        <taxon>Lepraria</taxon>
    </lineage>
</organism>